<evidence type="ECO:0000313" key="5">
    <source>
        <dbReference type="Proteomes" id="UP001162162"/>
    </source>
</evidence>
<evidence type="ECO:0000259" key="3">
    <source>
        <dbReference type="Pfam" id="PF26080"/>
    </source>
</evidence>
<comment type="caution">
    <text evidence="4">The sequence shown here is derived from an EMBL/GenBank/DDBJ whole genome shotgun (WGS) entry which is preliminary data.</text>
</comment>
<organism evidence="4 5">
    <name type="scientific">Aromia moschata</name>
    <dbReference type="NCBI Taxonomy" id="1265417"/>
    <lineage>
        <taxon>Eukaryota</taxon>
        <taxon>Metazoa</taxon>
        <taxon>Ecdysozoa</taxon>
        <taxon>Arthropoda</taxon>
        <taxon>Hexapoda</taxon>
        <taxon>Insecta</taxon>
        <taxon>Pterygota</taxon>
        <taxon>Neoptera</taxon>
        <taxon>Endopterygota</taxon>
        <taxon>Coleoptera</taxon>
        <taxon>Polyphaga</taxon>
        <taxon>Cucujiformia</taxon>
        <taxon>Chrysomeloidea</taxon>
        <taxon>Cerambycidae</taxon>
        <taxon>Cerambycinae</taxon>
        <taxon>Callichromatini</taxon>
        <taxon>Aromia</taxon>
    </lineage>
</organism>
<keyword evidence="5" id="KW-1185">Reference proteome</keyword>
<feature type="domain" description="CUB" evidence="3">
    <location>
        <begin position="429"/>
        <end position="546"/>
    </location>
</feature>
<reference evidence="4" key="1">
    <citation type="journal article" date="2023" name="Insect Mol. Biol.">
        <title>Genome sequencing provides insights into the evolution of gene families encoding plant cell wall-degrading enzymes in longhorned beetles.</title>
        <authorList>
            <person name="Shin N.R."/>
            <person name="Okamura Y."/>
            <person name="Kirsch R."/>
            <person name="Pauchet Y."/>
        </authorList>
    </citation>
    <scope>NUCLEOTIDE SEQUENCE</scope>
    <source>
        <strain evidence="4">AMC_N1</strain>
    </source>
</reference>
<dbReference type="Proteomes" id="UP001162162">
    <property type="component" value="Unassembled WGS sequence"/>
</dbReference>
<gene>
    <name evidence="4" type="ORF">NQ318_019522</name>
</gene>
<evidence type="ECO:0000256" key="1">
    <source>
        <dbReference type="SAM" id="MobiDB-lite"/>
    </source>
</evidence>
<proteinExistence type="predicted"/>
<accession>A0AAV8XXW0</accession>
<feature type="region of interest" description="Disordered" evidence="1">
    <location>
        <begin position="126"/>
        <end position="174"/>
    </location>
</feature>
<keyword evidence="2" id="KW-0732">Signal</keyword>
<evidence type="ECO:0000256" key="2">
    <source>
        <dbReference type="SAM" id="SignalP"/>
    </source>
</evidence>
<feature type="chain" id="PRO_5043429190" description="CUB domain-containing protein" evidence="2">
    <location>
        <begin position="17"/>
        <end position="564"/>
    </location>
</feature>
<dbReference type="PANTHER" id="PTHR33236">
    <property type="entry name" value="INTRAFLAGELLAR TRANSPORT PROTEIN 122 FAMILY PROTEIN-RELATED"/>
    <property type="match status" value="1"/>
</dbReference>
<dbReference type="Pfam" id="PF26080">
    <property type="entry name" value="CUB_animal"/>
    <property type="match status" value="1"/>
</dbReference>
<dbReference type="PANTHER" id="PTHR33236:SF11">
    <property type="entry name" value="CUB DOMAIN-CONTAINING PROTEIN"/>
    <property type="match status" value="1"/>
</dbReference>
<sequence length="564" mass="61981">MHSLLFALLLCTIVISEDLAIFHTADIDDTTDEVTRFPKFINVYSSHRDLTETIPSALYHPGSDYTEKVSHTQLDNTNLDRIDFHYPNVESSEKIDDIESEYGTIVNDGKKFVFLQSLKVTGDDGGDDDKIFRGTRRPKFKTQQNNQASTASCNARPSSFSKLNSDEEAEEDHKTKSLGGSTLWNLKNKTVNKIKKLFSLFTIVNFNNTECNATTAAGTYQGICYTAAECTNMSGSALGDCAGGYGFRVLAVVTLAGTAAISKVRTIQTTTPPMVRRWLPPPPPRPQLQRTVAYPRPQVAVVPLHGQGVLGATGDDTLSCMFSVYKASDNVSKMRIDFLDLELTGPTNGTCTNERLIISGQNANSQVPVICGYNTGQHVSKILFTFSVYVDVSSLTGPLQLSVLATMTSRKRFRIRICQYEDACLEPSSNCLQYYTGITGVISSFNYDQASMFSRSVPGYFNNLNYAICMKREEGYCSITYMNEVNGVEYPFQLTNVDDSGDPTVSAGQAGADILNCPDDYIVIGNTRLCGDKFNDGSTVDDFTMNADVTGCYLDPSATQELDQ</sequence>
<name>A0AAV8XXW0_9CUCU</name>
<dbReference type="InterPro" id="IPR058698">
    <property type="entry name" value="CUB_metazoa"/>
</dbReference>
<evidence type="ECO:0000313" key="4">
    <source>
        <dbReference type="EMBL" id="KAJ8943914.1"/>
    </source>
</evidence>
<dbReference type="AlphaFoldDB" id="A0AAV8XXW0"/>
<feature type="compositionally biased region" description="Polar residues" evidence="1">
    <location>
        <begin position="141"/>
        <end position="163"/>
    </location>
</feature>
<feature type="signal peptide" evidence="2">
    <location>
        <begin position="1"/>
        <end position="16"/>
    </location>
</feature>
<protein>
    <recommendedName>
        <fullName evidence="3">CUB domain-containing protein</fullName>
    </recommendedName>
</protein>
<dbReference type="EMBL" id="JAPWTK010000273">
    <property type="protein sequence ID" value="KAJ8943914.1"/>
    <property type="molecule type" value="Genomic_DNA"/>
</dbReference>